<evidence type="ECO:0000256" key="12">
    <source>
        <dbReference type="ARBA" id="ARBA00023027"/>
    </source>
</evidence>
<keyword evidence="12" id="KW-0520">NAD</keyword>
<keyword evidence="14 21" id="KW-0496">Mitochondrion</keyword>
<feature type="transmembrane region" description="Helical" evidence="18">
    <location>
        <begin position="422"/>
        <end position="440"/>
    </location>
</feature>
<keyword evidence="7 18" id="KW-0812">Transmembrane</keyword>
<feature type="transmembrane region" description="Helical" evidence="18">
    <location>
        <begin position="57"/>
        <end position="75"/>
    </location>
</feature>
<feature type="transmembrane region" description="Helical" evidence="18">
    <location>
        <begin position="110"/>
        <end position="128"/>
    </location>
</feature>
<proteinExistence type="predicted"/>
<keyword evidence="8" id="KW-0999">Mitochondrion inner membrane</keyword>
<evidence type="ECO:0000256" key="17">
    <source>
        <dbReference type="ARBA" id="ARBA00049551"/>
    </source>
</evidence>
<feature type="transmembrane region" description="Helical" evidence="18">
    <location>
        <begin position="215"/>
        <end position="235"/>
    </location>
</feature>
<dbReference type="PANTHER" id="PTHR42829">
    <property type="entry name" value="NADH-UBIQUINONE OXIDOREDUCTASE CHAIN 5"/>
    <property type="match status" value="1"/>
</dbReference>
<evidence type="ECO:0000256" key="15">
    <source>
        <dbReference type="ARBA" id="ARBA00023136"/>
    </source>
</evidence>
<dbReference type="GO" id="GO:0008137">
    <property type="term" value="F:NADH dehydrogenase (ubiquinone) activity"/>
    <property type="evidence" value="ECO:0007669"/>
    <property type="project" value="UniProtKB-EC"/>
</dbReference>
<feature type="transmembrane region" description="Helical" evidence="18">
    <location>
        <begin position="375"/>
        <end position="401"/>
    </location>
</feature>
<evidence type="ECO:0000256" key="1">
    <source>
        <dbReference type="ARBA" id="ARBA00003257"/>
    </source>
</evidence>
<evidence type="ECO:0000256" key="2">
    <source>
        <dbReference type="ARBA" id="ARBA00004448"/>
    </source>
</evidence>
<evidence type="ECO:0000313" key="21">
    <source>
        <dbReference type="EMBL" id="UZZ43918.1"/>
    </source>
</evidence>
<gene>
    <name evidence="21" type="primary">ND5</name>
</gene>
<evidence type="ECO:0000256" key="18">
    <source>
        <dbReference type="SAM" id="Phobius"/>
    </source>
</evidence>
<feature type="transmembrane region" description="Helical" evidence="18">
    <location>
        <begin position="508"/>
        <end position="530"/>
    </location>
</feature>
<keyword evidence="9" id="KW-1278">Translocase</keyword>
<dbReference type="GO" id="GO:0005743">
    <property type="term" value="C:mitochondrial inner membrane"/>
    <property type="evidence" value="ECO:0007669"/>
    <property type="project" value="UniProtKB-SubCell"/>
</dbReference>
<evidence type="ECO:0000259" key="19">
    <source>
        <dbReference type="Pfam" id="PF00361"/>
    </source>
</evidence>
<evidence type="ECO:0000256" key="5">
    <source>
        <dbReference type="ARBA" id="ARBA00022448"/>
    </source>
</evidence>
<sequence>MNLYKKSFFFLFIISILMMNFTLYMLKINSCIIIEWEIFSLSSTSIIYMLIFDFKSLFFVMLVSLISSLIMLYSNEYMSNELYNSRFIMLIFLFVFSMMLMILSPNLISIMLGWDGLGLISYCLVIYYQNKTSMNSGMLTALSNRVGDVLILMSIAWFLNYGSWNFIYYINFFSMDIEMKMVLMFMVIASMTKSAQIPFSSWLPAAMAAPTPISALVHSSTLVTAGVYLLIRFYLLLENSYILKILMFLSCLTMFMSGLAANFEFDLKKIIALSTLSQLGLMMMLLSFGLEFLTLFHLFTHALFKSLLFMCAGIFIHYMNNNQDIRFMGNMIMYFPMVCLTFNVGNMSLCGMPFLAGFYSKDLMLEMYLLENYNLFLLLLFYISLGLTMSYSFRLMIYLLMGNNMFFSSFNYIESLLYLKSMWMLFLLSLIGGSLIMWLLMVNYSMIYLCTMLKMMIFIFMIFGILLGMYLHYYMYMFSSKKFMFFVYNMWFLPKISTYGMNFYLFKIGYNLLIILDLGWIELLGPQGFFKNFIYFMMKFQFFQLISIFFFFFFFFWLMFLCIIF</sequence>
<feature type="transmembrane region" description="Helical" evidence="18">
    <location>
        <begin position="270"/>
        <end position="290"/>
    </location>
</feature>
<keyword evidence="15 18" id="KW-0472">Membrane</keyword>
<dbReference type="GO" id="GO:0042773">
    <property type="term" value="P:ATP synthesis coupled electron transport"/>
    <property type="evidence" value="ECO:0007669"/>
    <property type="project" value="InterPro"/>
</dbReference>
<evidence type="ECO:0000256" key="7">
    <source>
        <dbReference type="ARBA" id="ARBA00022692"/>
    </source>
</evidence>
<feature type="domain" description="NADH dehydrogenase subunit 5 C-terminal" evidence="20">
    <location>
        <begin position="391"/>
        <end position="564"/>
    </location>
</feature>
<evidence type="ECO:0000256" key="3">
    <source>
        <dbReference type="ARBA" id="ARBA00012944"/>
    </source>
</evidence>
<dbReference type="GO" id="GO:0015990">
    <property type="term" value="P:electron transport coupled proton transport"/>
    <property type="evidence" value="ECO:0007669"/>
    <property type="project" value="TreeGrafter"/>
</dbReference>
<keyword evidence="13" id="KW-0830">Ubiquinone</keyword>
<dbReference type="PANTHER" id="PTHR42829:SF2">
    <property type="entry name" value="NADH-UBIQUINONE OXIDOREDUCTASE CHAIN 5"/>
    <property type="match status" value="1"/>
</dbReference>
<evidence type="ECO:0000256" key="16">
    <source>
        <dbReference type="ARBA" id="ARBA00031027"/>
    </source>
</evidence>
<feature type="transmembrane region" description="Helical" evidence="18">
    <location>
        <begin position="149"/>
        <end position="170"/>
    </location>
</feature>
<evidence type="ECO:0000256" key="14">
    <source>
        <dbReference type="ARBA" id="ARBA00023128"/>
    </source>
</evidence>
<dbReference type="GO" id="GO:0003954">
    <property type="term" value="F:NADH dehydrogenase activity"/>
    <property type="evidence" value="ECO:0007669"/>
    <property type="project" value="TreeGrafter"/>
</dbReference>
<evidence type="ECO:0000256" key="11">
    <source>
        <dbReference type="ARBA" id="ARBA00022989"/>
    </source>
</evidence>
<accession>A0A9E8RT39</accession>
<comment type="catalytic activity">
    <reaction evidence="17">
        <text>a ubiquinone + NADH + 5 H(+)(in) = a ubiquinol + NAD(+) + 4 H(+)(out)</text>
        <dbReference type="Rhea" id="RHEA:29091"/>
        <dbReference type="Rhea" id="RHEA-COMP:9565"/>
        <dbReference type="Rhea" id="RHEA-COMP:9566"/>
        <dbReference type="ChEBI" id="CHEBI:15378"/>
        <dbReference type="ChEBI" id="CHEBI:16389"/>
        <dbReference type="ChEBI" id="CHEBI:17976"/>
        <dbReference type="ChEBI" id="CHEBI:57540"/>
        <dbReference type="ChEBI" id="CHEBI:57945"/>
        <dbReference type="EC" id="7.1.1.2"/>
    </reaction>
</comment>
<dbReference type="InterPro" id="IPR001750">
    <property type="entry name" value="ND/Mrp_TM"/>
</dbReference>
<feature type="transmembrane region" description="Helical" evidence="18">
    <location>
        <begin position="542"/>
        <end position="564"/>
    </location>
</feature>
<feature type="domain" description="NADH:quinone oxidoreductase/Mrp antiporter transmembrane" evidence="19">
    <location>
        <begin position="104"/>
        <end position="383"/>
    </location>
</feature>
<dbReference type="Pfam" id="PF00361">
    <property type="entry name" value="Proton_antipo_M"/>
    <property type="match status" value="1"/>
</dbReference>
<dbReference type="Pfam" id="PF06455">
    <property type="entry name" value="NADH5_C"/>
    <property type="match status" value="1"/>
</dbReference>
<keyword evidence="5" id="KW-0813">Transport</keyword>
<dbReference type="InterPro" id="IPR003945">
    <property type="entry name" value="NU5C-like"/>
</dbReference>
<keyword evidence="6" id="KW-0679">Respiratory chain</keyword>
<protein>
    <recommendedName>
        <fullName evidence="4">NADH-ubiquinone oxidoreductase chain 5</fullName>
        <ecNumber evidence="3">7.1.1.2</ecNumber>
    </recommendedName>
    <alternativeName>
        <fullName evidence="16">NADH dehydrogenase subunit 5</fullName>
    </alternativeName>
</protein>
<feature type="transmembrane region" description="Helical" evidence="18">
    <location>
        <begin position="6"/>
        <end position="26"/>
    </location>
</feature>
<feature type="transmembrane region" description="Helical" evidence="18">
    <location>
        <begin position="87"/>
        <end position="104"/>
    </location>
</feature>
<evidence type="ECO:0000259" key="20">
    <source>
        <dbReference type="Pfam" id="PF06455"/>
    </source>
</evidence>
<dbReference type="EMBL" id="OL678013">
    <property type="protein sequence ID" value="UZZ43918.1"/>
    <property type="molecule type" value="Genomic_DNA"/>
</dbReference>
<evidence type="ECO:0000256" key="9">
    <source>
        <dbReference type="ARBA" id="ARBA00022967"/>
    </source>
</evidence>
<evidence type="ECO:0000256" key="10">
    <source>
        <dbReference type="ARBA" id="ARBA00022982"/>
    </source>
</evidence>
<name>A0A9E8RT39_9NEOP</name>
<comment type="function">
    <text evidence="1">Core subunit of the mitochondrial membrane respiratory chain NADH dehydrogenase (Complex I) that is believed to belong to the minimal assembly required for catalysis. Complex I functions in the transfer of electrons from NADH to the respiratory chain. The immediate electron acceptor for the enzyme is believed to be ubiquinone.</text>
</comment>
<feature type="transmembrane region" description="Helical" evidence="18">
    <location>
        <begin position="182"/>
        <end position="203"/>
    </location>
</feature>
<feature type="transmembrane region" description="Helical" evidence="18">
    <location>
        <begin position="241"/>
        <end position="263"/>
    </location>
</feature>
<dbReference type="InterPro" id="IPR010934">
    <property type="entry name" value="NADH_DH_su5_C"/>
</dbReference>
<evidence type="ECO:0000256" key="4">
    <source>
        <dbReference type="ARBA" id="ARBA00021096"/>
    </source>
</evidence>
<evidence type="ECO:0000256" key="13">
    <source>
        <dbReference type="ARBA" id="ARBA00023075"/>
    </source>
</evidence>
<feature type="transmembrane region" description="Helical" evidence="18">
    <location>
        <begin position="331"/>
        <end position="355"/>
    </location>
</feature>
<dbReference type="PRINTS" id="PR01434">
    <property type="entry name" value="NADHDHGNASE5"/>
</dbReference>
<feature type="transmembrane region" description="Helical" evidence="18">
    <location>
        <begin position="296"/>
        <end position="319"/>
    </location>
</feature>
<dbReference type="PRINTS" id="PR01435">
    <property type="entry name" value="NPOXDRDTASE5"/>
</dbReference>
<geneLocation type="mitochondrion" evidence="21"/>
<dbReference type="EC" id="7.1.1.2" evidence="3"/>
<evidence type="ECO:0000256" key="6">
    <source>
        <dbReference type="ARBA" id="ARBA00022660"/>
    </source>
</evidence>
<dbReference type="AlphaFoldDB" id="A0A9E8RT39"/>
<keyword evidence="11 18" id="KW-1133">Transmembrane helix</keyword>
<organism evidence="21">
    <name type="scientific">Ecnomus sp. XG-2021</name>
    <dbReference type="NCBI Taxonomy" id="2996734"/>
    <lineage>
        <taxon>Eukaryota</taxon>
        <taxon>Metazoa</taxon>
        <taxon>Ecdysozoa</taxon>
        <taxon>Arthropoda</taxon>
        <taxon>Hexapoda</taxon>
        <taxon>Insecta</taxon>
        <taxon>Pterygota</taxon>
        <taxon>Neoptera</taxon>
        <taxon>Endopterygota</taxon>
        <taxon>Trichoptera</taxon>
        <taxon>Annulipalpia</taxon>
        <taxon>Psychomyioidea</taxon>
        <taxon>Ecnomidae</taxon>
        <taxon>Ecnomus</taxon>
    </lineage>
</organism>
<evidence type="ECO:0000256" key="8">
    <source>
        <dbReference type="ARBA" id="ARBA00022792"/>
    </source>
</evidence>
<reference evidence="21" key="2">
    <citation type="journal article" date="2022" name="Syst. Entomol.">
        <title>Massive gene rearrangements of mitochondrial genomes and implications for the phylogeny of Trichoptera (Insecta).</title>
        <authorList>
            <person name="Ge X."/>
            <person name="Peng L."/>
            <person name="Vogler A.P."/>
            <person name="Morse J.C."/>
            <person name="Yang L."/>
            <person name="Sun C."/>
            <person name="Wang B."/>
        </authorList>
    </citation>
    <scope>NUCLEOTIDE SEQUENCE</scope>
</reference>
<feature type="transmembrane region" description="Helical" evidence="18">
    <location>
        <begin position="446"/>
        <end position="471"/>
    </location>
</feature>
<keyword evidence="10" id="KW-0249">Electron transport</keyword>
<reference evidence="21" key="1">
    <citation type="submission" date="2021-11" db="EMBL/GenBank/DDBJ databases">
        <authorList>
            <person name="Ge X.-Y."/>
            <person name="Peng L."/>
            <person name="Sun C.-H."/>
            <person name="Wang B.-X."/>
        </authorList>
    </citation>
    <scope>NUCLEOTIDE SEQUENCE</scope>
</reference>
<comment type="subcellular location">
    <subcellularLocation>
        <location evidence="2">Mitochondrion inner membrane</location>
        <topology evidence="2">Multi-pass membrane protein</topology>
    </subcellularLocation>
</comment>